<name>A0AAV7RIW7_PLEWA</name>
<feature type="compositionally biased region" description="Low complexity" evidence="1">
    <location>
        <begin position="78"/>
        <end position="99"/>
    </location>
</feature>
<feature type="region of interest" description="Disordered" evidence="1">
    <location>
        <begin position="68"/>
        <end position="117"/>
    </location>
</feature>
<accession>A0AAV7RIW7</accession>
<gene>
    <name evidence="2" type="ORF">NDU88_005556</name>
</gene>
<comment type="caution">
    <text evidence="2">The sequence shown here is derived from an EMBL/GenBank/DDBJ whole genome shotgun (WGS) entry which is preliminary data.</text>
</comment>
<reference evidence="2" key="1">
    <citation type="journal article" date="2022" name="bioRxiv">
        <title>Sequencing and chromosome-scale assembly of the giantPleurodeles waltlgenome.</title>
        <authorList>
            <person name="Brown T."/>
            <person name="Elewa A."/>
            <person name="Iarovenko S."/>
            <person name="Subramanian E."/>
            <person name="Araus A.J."/>
            <person name="Petzold A."/>
            <person name="Susuki M."/>
            <person name="Suzuki K.-i.T."/>
            <person name="Hayashi T."/>
            <person name="Toyoda A."/>
            <person name="Oliveira C."/>
            <person name="Osipova E."/>
            <person name="Leigh N.D."/>
            <person name="Simon A."/>
            <person name="Yun M.H."/>
        </authorList>
    </citation>
    <scope>NUCLEOTIDE SEQUENCE</scope>
    <source>
        <strain evidence="2">20211129_DDA</strain>
        <tissue evidence="2">Liver</tissue>
    </source>
</reference>
<keyword evidence="3" id="KW-1185">Reference proteome</keyword>
<dbReference type="AlphaFoldDB" id="A0AAV7RIW7"/>
<evidence type="ECO:0000256" key="1">
    <source>
        <dbReference type="SAM" id="MobiDB-lite"/>
    </source>
</evidence>
<organism evidence="2 3">
    <name type="scientific">Pleurodeles waltl</name>
    <name type="common">Iberian ribbed newt</name>
    <dbReference type="NCBI Taxonomy" id="8319"/>
    <lineage>
        <taxon>Eukaryota</taxon>
        <taxon>Metazoa</taxon>
        <taxon>Chordata</taxon>
        <taxon>Craniata</taxon>
        <taxon>Vertebrata</taxon>
        <taxon>Euteleostomi</taxon>
        <taxon>Amphibia</taxon>
        <taxon>Batrachia</taxon>
        <taxon>Caudata</taxon>
        <taxon>Salamandroidea</taxon>
        <taxon>Salamandridae</taxon>
        <taxon>Pleurodelinae</taxon>
        <taxon>Pleurodeles</taxon>
    </lineage>
</organism>
<evidence type="ECO:0000313" key="3">
    <source>
        <dbReference type="Proteomes" id="UP001066276"/>
    </source>
</evidence>
<protein>
    <submittedName>
        <fullName evidence="2">Uncharacterized protein</fullName>
    </submittedName>
</protein>
<sequence>MQIGFKVISLVGPREDGAGKDRSWYWGDADTNRLLETEKAEYDGRNGKWLKEGGDKFYSLTESEAASSAYDLNDEDSSGSSEAESLAERMPPVVGPMVRPQRRHHKRIMSRTGSGGVMDSPAATLKWDYSGIRLSHSEKAPQASSNMALTSNLIANRNCPGELVNNMASSDTKMLLLIYSTVRELQNETQAENRKA</sequence>
<dbReference type="EMBL" id="JANPWB010000009">
    <property type="protein sequence ID" value="KAJ1152781.1"/>
    <property type="molecule type" value="Genomic_DNA"/>
</dbReference>
<evidence type="ECO:0000313" key="2">
    <source>
        <dbReference type="EMBL" id="KAJ1152781.1"/>
    </source>
</evidence>
<proteinExistence type="predicted"/>
<feature type="compositionally biased region" description="Basic residues" evidence="1">
    <location>
        <begin position="100"/>
        <end position="109"/>
    </location>
</feature>
<dbReference type="Proteomes" id="UP001066276">
    <property type="component" value="Chromosome 5"/>
</dbReference>